<dbReference type="Pfam" id="PF00005">
    <property type="entry name" value="ABC_tran"/>
    <property type="match status" value="1"/>
</dbReference>
<evidence type="ECO:0000256" key="1">
    <source>
        <dbReference type="ARBA" id="ARBA00004202"/>
    </source>
</evidence>
<dbReference type="SMART" id="SM00382">
    <property type="entry name" value="AAA"/>
    <property type="match status" value="1"/>
</dbReference>
<keyword evidence="5 8" id="KW-0067">ATP-binding</keyword>
<keyword evidence="4" id="KW-0547">Nucleotide-binding</keyword>
<keyword evidence="3" id="KW-0813">Transport</keyword>
<dbReference type="Gene3D" id="3.40.50.300">
    <property type="entry name" value="P-loop containing nucleotide triphosphate hydrolases"/>
    <property type="match status" value="1"/>
</dbReference>
<dbReference type="CDD" id="cd03230">
    <property type="entry name" value="ABC_DR_subfamily_A"/>
    <property type="match status" value="1"/>
</dbReference>
<comment type="caution">
    <text evidence="8">The sequence shown here is derived from an EMBL/GenBank/DDBJ whole genome shotgun (WGS) entry which is preliminary data.</text>
</comment>
<evidence type="ECO:0000259" key="7">
    <source>
        <dbReference type="PROSITE" id="PS50893"/>
    </source>
</evidence>
<evidence type="ECO:0000256" key="3">
    <source>
        <dbReference type="ARBA" id="ARBA00022448"/>
    </source>
</evidence>
<dbReference type="PROSITE" id="PS50893">
    <property type="entry name" value="ABC_TRANSPORTER_2"/>
    <property type="match status" value="1"/>
</dbReference>
<dbReference type="PANTHER" id="PTHR42711:SF5">
    <property type="entry name" value="ABC TRANSPORTER ATP-BINDING PROTEIN NATA"/>
    <property type="match status" value="1"/>
</dbReference>
<evidence type="ECO:0000256" key="4">
    <source>
        <dbReference type="ARBA" id="ARBA00022741"/>
    </source>
</evidence>
<accession>A0ABT9P0U6</accession>
<dbReference type="GO" id="GO:0005524">
    <property type="term" value="F:ATP binding"/>
    <property type="evidence" value="ECO:0007669"/>
    <property type="project" value="UniProtKB-KW"/>
</dbReference>
<dbReference type="InterPro" id="IPR003593">
    <property type="entry name" value="AAA+_ATPase"/>
</dbReference>
<comment type="subcellular location">
    <subcellularLocation>
        <location evidence="1">Cell membrane</location>
        <topology evidence="1">Peripheral membrane protein</topology>
    </subcellularLocation>
</comment>
<dbReference type="EMBL" id="JAUSQZ010000001">
    <property type="protein sequence ID" value="MDP9826296.1"/>
    <property type="molecule type" value="Genomic_DNA"/>
</dbReference>
<proteinExistence type="inferred from homology"/>
<evidence type="ECO:0000313" key="8">
    <source>
        <dbReference type="EMBL" id="MDP9826296.1"/>
    </source>
</evidence>
<gene>
    <name evidence="8" type="ORF">J2S57_002045</name>
</gene>
<dbReference type="InterPro" id="IPR017871">
    <property type="entry name" value="ABC_transporter-like_CS"/>
</dbReference>
<reference evidence="8 9" key="1">
    <citation type="submission" date="2023-07" db="EMBL/GenBank/DDBJ databases">
        <title>Sequencing the genomes of 1000 actinobacteria strains.</title>
        <authorList>
            <person name="Klenk H.-P."/>
        </authorList>
    </citation>
    <scope>NUCLEOTIDE SEQUENCE [LARGE SCALE GENOMIC DNA]</scope>
    <source>
        <strain evidence="8 9">DSM 44388</strain>
    </source>
</reference>
<keyword evidence="6" id="KW-0046">Antibiotic resistance</keyword>
<keyword evidence="9" id="KW-1185">Reference proteome</keyword>
<dbReference type="InterPro" id="IPR027417">
    <property type="entry name" value="P-loop_NTPase"/>
</dbReference>
<dbReference type="PROSITE" id="PS00211">
    <property type="entry name" value="ABC_TRANSPORTER_1"/>
    <property type="match status" value="1"/>
</dbReference>
<evidence type="ECO:0000256" key="5">
    <source>
        <dbReference type="ARBA" id="ARBA00022840"/>
    </source>
</evidence>
<comment type="similarity">
    <text evidence="2">Belongs to the ABC transporter superfamily.</text>
</comment>
<evidence type="ECO:0000256" key="2">
    <source>
        <dbReference type="ARBA" id="ARBA00005417"/>
    </source>
</evidence>
<feature type="domain" description="ABC transporter" evidence="7">
    <location>
        <begin position="5"/>
        <end position="231"/>
    </location>
</feature>
<evidence type="ECO:0000256" key="6">
    <source>
        <dbReference type="ARBA" id="ARBA00023251"/>
    </source>
</evidence>
<dbReference type="SUPFAM" id="SSF52540">
    <property type="entry name" value="P-loop containing nucleoside triphosphate hydrolases"/>
    <property type="match status" value="1"/>
</dbReference>
<name>A0ABT9P0U6_9ACTN</name>
<dbReference type="Proteomes" id="UP001235712">
    <property type="component" value="Unassembled WGS sequence"/>
</dbReference>
<dbReference type="InterPro" id="IPR050763">
    <property type="entry name" value="ABC_transporter_ATP-binding"/>
</dbReference>
<evidence type="ECO:0000313" key="9">
    <source>
        <dbReference type="Proteomes" id="UP001235712"/>
    </source>
</evidence>
<dbReference type="PANTHER" id="PTHR42711">
    <property type="entry name" value="ABC TRANSPORTER ATP-BINDING PROTEIN"/>
    <property type="match status" value="1"/>
</dbReference>
<sequence>MSDAISISGLIKNFGSTRALDGLDLTVRTGEVHGFLGPNGAGKSTTLRVLLGLLSYDDGTVRLLDGDPRADSAALHRRLAYVPGDVTLWPNLSGGEVIDLLGSLRGTGLHEKRRAELLERFELDPTKKGRAYSKGNRQKVALVAAFASEAELLLLDEPTSGLDPLMENVFRECVQEVRREGRTVLLSSHILSEVEQLCDRVSIVRAGRTVDSGTLDDLSRLTHTTVEAELDAEPTGLPELEGVHGVTFEHGKLHCEVEPDALPEAMRRIAAAGVHSLVSRQPTLEELFLRHYRAASH</sequence>
<organism evidence="8 9">
    <name type="scientific">Kineosporia succinea</name>
    <dbReference type="NCBI Taxonomy" id="84632"/>
    <lineage>
        <taxon>Bacteria</taxon>
        <taxon>Bacillati</taxon>
        <taxon>Actinomycetota</taxon>
        <taxon>Actinomycetes</taxon>
        <taxon>Kineosporiales</taxon>
        <taxon>Kineosporiaceae</taxon>
        <taxon>Kineosporia</taxon>
    </lineage>
</organism>
<protein>
    <submittedName>
        <fullName evidence="8">ABC-2 type transport system ATP-binding protein</fullName>
    </submittedName>
</protein>
<dbReference type="InterPro" id="IPR003439">
    <property type="entry name" value="ABC_transporter-like_ATP-bd"/>
</dbReference>